<name>D8PV50_SCHCM</name>
<keyword evidence="3" id="KW-1185">Reference proteome</keyword>
<feature type="compositionally biased region" description="Acidic residues" evidence="1">
    <location>
        <begin position="390"/>
        <end position="412"/>
    </location>
</feature>
<dbReference type="eggNOG" id="KOG2919">
    <property type="taxonomic scope" value="Eukaryota"/>
</dbReference>
<dbReference type="InterPro" id="IPR051150">
    <property type="entry name" value="SWT21/TCAB1_mRNA_Telomere"/>
</dbReference>
<dbReference type="KEGG" id="scm:SCHCO_02608063"/>
<dbReference type="PANTHER" id="PTHR13211:SF0">
    <property type="entry name" value="TELOMERASE CAJAL BODY PROTEIN 1"/>
    <property type="match status" value="1"/>
</dbReference>
<protein>
    <recommendedName>
        <fullName evidence="4">WD40 repeat-like protein</fullName>
    </recommendedName>
</protein>
<dbReference type="InParanoid" id="D8PV50"/>
<dbReference type="PANTHER" id="PTHR13211">
    <property type="entry name" value="TELOMERASE CAJAL BODY PROTEIN 1"/>
    <property type="match status" value="1"/>
</dbReference>
<accession>D8PV50</accession>
<dbReference type="FunCoup" id="D8PV50">
    <property type="interactions" value="494"/>
</dbReference>
<sequence>MSAAPANTADYVWRPPQYAFDCAPTLQTTASVTQADAGNSNFVRTAKWCPDGSSLLMHCENRTFELLPTPSYSAGLSDQESIAAHATTSLHGPSIVLPQPAPILDFAWYPGATAHSPATHCFVASVRECPVKLLDASSGRLRASYKIVDHRERQIAPHSLAFNLSAQRIYCGFEDAIEVFDVMVPGEGTRLPTTPSKKSKDGLKGIISALAFCPSYASDVFAAGTLSPHEGNIALFRESDGEIPLAFLGGGLRAGVTQLHFNPMQPHLLYAAYRRRPEILCWDLRSGMTAPLATFVDPTAPNPNTLTNQKMRFDIDITGRWLSTGDQAGHLLVFDLTKASGPTEPQHEVETIEIGPACKVEAHGDAIGSVAFQPLQPIVATASGSRYFDVDETSSSDSDSSDEDADSSEDDAAPQATARRVGSGKAVGVGPKTRDASIKFWYAGGSAAHTNVGEGER</sequence>
<dbReference type="EMBL" id="GL377303">
    <property type="protein sequence ID" value="EFJ00810.1"/>
    <property type="molecule type" value="Genomic_DNA"/>
</dbReference>
<gene>
    <name evidence="2" type="ORF">SCHCODRAFT_105079</name>
</gene>
<dbReference type="VEuPathDB" id="FungiDB:SCHCODRAFT_02608063"/>
<dbReference type="OrthoDB" id="239865at2759"/>
<dbReference type="AlphaFoldDB" id="D8PV50"/>
<feature type="non-terminal residue" evidence="2">
    <location>
        <position position="457"/>
    </location>
</feature>
<dbReference type="GeneID" id="9595395"/>
<feature type="region of interest" description="Disordered" evidence="1">
    <location>
        <begin position="389"/>
        <end position="431"/>
    </location>
</feature>
<dbReference type="SUPFAM" id="SSF50978">
    <property type="entry name" value="WD40 repeat-like"/>
    <property type="match status" value="1"/>
</dbReference>
<evidence type="ECO:0000313" key="3">
    <source>
        <dbReference type="Proteomes" id="UP000007431"/>
    </source>
</evidence>
<dbReference type="Proteomes" id="UP000007431">
    <property type="component" value="Unassembled WGS sequence"/>
</dbReference>
<evidence type="ECO:0000256" key="1">
    <source>
        <dbReference type="SAM" id="MobiDB-lite"/>
    </source>
</evidence>
<reference evidence="2 3" key="1">
    <citation type="journal article" date="2010" name="Nat. Biotechnol.">
        <title>Genome sequence of the model mushroom Schizophyllum commune.</title>
        <authorList>
            <person name="Ohm R.A."/>
            <person name="de Jong J.F."/>
            <person name="Lugones L.G."/>
            <person name="Aerts A."/>
            <person name="Kothe E."/>
            <person name="Stajich J.E."/>
            <person name="de Vries R.P."/>
            <person name="Record E."/>
            <person name="Levasseur A."/>
            <person name="Baker S.E."/>
            <person name="Bartholomew K.A."/>
            <person name="Coutinho P.M."/>
            <person name="Erdmann S."/>
            <person name="Fowler T.J."/>
            <person name="Gathman A.C."/>
            <person name="Lombard V."/>
            <person name="Henrissat B."/>
            <person name="Knabe N."/>
            <person name="Kuees U."/>
            <person name="Lilly W.W."/>
            <person name="Lindquist E."/>
            <person name="Lucas S."/>
            <person name="Magnuson J.K."/>
            <person name="Piumi F."/>
            <person name="Raudaskoski M."/>
            <person name="Salamov A."/>
            <person name="Schmutz J."/>
            <person name="Schwarze F.W.M.R."/>
            <person name="vanKuyk P.A."/>
            <person name="Horton J.S."/>
            <person name="Grigoriev I.V."/>
            <person name="Woesten H.A.B."/>
        </authorList>
    </citation>
    <scope>NUCLEOTIDE SEQUENCE [LARGE SCALE GENOMIC DNA]</scope>
    <source>
        <strain evidence="3">H4-8 / FGSC 9210</strain>
    </source>
</reference>
<dbReference type="RefSeq" id="XP_003035712.1">
    <property type="nucleotide sequence ID" value="XM_003035666.1"/>
</dbReference>
<proteinExistence type="predicted"/>
<evidence type="ECO:0008006" key="4">
    <source>
        <dbReference type="Google" id="ProtNLM"/>
    </source>
</evidence>
<dbReference type="HOGENOM" id="CLU_022731_3_1_1"/>
<dbReference type="STRING" id="578458.D8PV50"/>
<dbReference type="InterPro" id="IPR015943">
    <property type="entry name" value="WD40/YVTN_repeat-like_dom_sf"/>
</dbReference>
<organism evidence="3">
    <name type="scientific">Schizophyllum commune (strain H4-8 / FGSC 9210)</name>
    <name type="common">Split gill fungus</name>
    <dbReference type="NCBI Taxonomy" id="578458"/>
    <lineage>
        <taxon>Eukaryota</taxon>
        <taxon>Fungi</taxon>
        <taxon>Dikarya</taxon>
        <taxon>Basidiomycota</taxon>
        <taxon>Agaricomycotina</taxon>
        <taxon>Agaricomycetes</taxon>
        <taxon>Agaricomycetidae</taxon>
        <taxon>Agaricales</taxon>
        <taxon>Schizophyllaceae</taxon>
        <taxon>Schizophyllum</taxon>
    </lineage>
</organism>
<dbReference type="OMA" id="IRTWILP"/>
<evidence type="ECO:0000313" key="2">
    <source>
        <dbReference type="EMBL" id="EFJ00810.1"/>
    </source>
</evidence>
<dbReference type="Gene3D" id="2.130.10.10">
    <property type="entry name" value="YVTN repeat-like/Quinoprotein amine dehydrogenase"/>
    <property type="match status" value="1"/>
</dbReference>
<dbReference type="InterPro" id="IPR036322">
    <property type="entry name" value="WD40_repeat_dom_sf"/>
</dbReference>